<dbReference type="GO" id="GO:0032040">
    <property type="term" value="C:small-subunit processome"/>
    <property type="evidence" value="ECO:0007669"/>
    <property type="project" value="TreeGrafter"/>
</dbReference>
<organism evidence="3 4">
    <name type="scientific">Rhizoctonia solani</name>
    <dbReference type="NCBI Taxonomy" id="456999"/>
    <lineage>
        <taxon>Eukaryota</taxon>
        <taxon>Fungi</taxon>
        <taxon>Dikarya</taxon>
        <taxon>Basidiomycota</taxon>
        <taxon>Agaricomycotina</taxon>
        <taxon>Agaricomycetes</taxon>
        <taxon>Cantharellales</taxon>
        <taxon>Ceratobasidiaceae</taxon>
        <taxon>Rhizoctonia</taxon>
    </lineage>
</organism>
<dbReference type="GO" id="GO:0042134">
    <property type="term" value="F:rRNA primary transcript binding"/>
    <property type="evidence" value="ECO:0007669"/>
    <property type="project" value="InterPro"/>
</dbReference>
<dbReference type="InterPro" id="IPR007109">
    <property type="entry name" value="Brix"/>
</dbReference>
<dbReference type="PANTHER" id="PTHR22734">
    <property type="entry name" value="U3 SMALL NUCLEOLAR RIBONUCLEOPROTEIN PROTEIN IMP4"/>
    <property type="match status" value="1"/>
</dbReference>
<comment type="caution">
    <text evidence="3">The sequence shown here is derived from an EMBL/GenBank/DDBJ whole genome shotgun (WGS) entry which is preliminary data.</text>
</comment>
<name>A0A8H3BPI0_9AGAM</name>
<dbReference type="Proteomes" id="UP000663888">
    <property type="component" value="Unassembled WGS sequence"/>
</dbReference>
<gene>
    <name evidence="3" type="ORF">RDB_LOCUS92458</name>
</gene>
<dbReference type="PROSITE" id="PS50833">
    <property type="entry name" value="BRIX"/>
    <property type="match status" value="1"/>
</dbReference>
<dbReference type="SUPFAM" id="SSF52954">
    <property type="entry name" value="Class II aaRS ABD-related"/>
    <property type="match status" value="1"/>
</dbReference>
<proteinExistence type="predicted"/>
<dbReference type="GO" id="GO:0034457">
    <property type="term" value="C:Mpp10 complex"/>
    <property type="evidence" value="ECO:0007669"/>
    <property type="project" value="UniProtKB-ARBA"/>
</dbReference>
<sequence length="288" mass="33358">MIRRQARERREYIYRKNQEAQERQTFERKQKLKDALASGKTLPTELRKDAAELGKIMTMDESQAEPTTHIDDEYSRAGIMDPKIVITTSRDPSSKLLQFAKEMRLVFPNSTRINRGNYVVKELADACRANDVTDLVVLHEHRGVPDALIVSHFPHGPTLYFSLHNVGLRHDIATYSQSTVSEQYPHLIFEGFTSKLGQRVMDALRYLFPVPKPDATRVMTFANENDFISFRHHVFAKTSHKEVQLAEVGPRFEMKPYEIRQGTIEQATADKEWVLSHYTRTAKKRRQL</sequence>
<dbReference type="FunFam" id="3.40.50.10480:FF:000001">
    <property type="entry name" value="IMP4, U3 small nucleolar ribonucleoprotein"/>
    <property type="match status" value="1"/>
</dbReference>
<dbReference type="Gene3D" id="3.40.50.10480">
    <property type="entry name" value="Probable brix-domain ribosomal biogenesis protein"/>
    <property type="match status" value="1"/>
</dbReference>
<dbReference type="AlphaFoldDB" id="A0A8H3BPI0"/>
<reference evidence="3" key="1">
    <citation type="submission" date="2021-01" db="EMBL/GenBank/DDBJ databases">
        <authorList>
            <person name="Kaushik A."/>
        </authorList>
    </citation>
    <scope>NUCLEOTIDE SEQUENCE</scope>
    <source>
        <strain evidence="3">AG4-R118</strain>
    </source>
</reference>
<evidence type="ECO:0000313" key="4">
    <source>
        <dbReference type="Proteomes" id="UP000663888"/>
    </source>
</evidence>
<accession>A0A8H3BPI0</accession>
<dbReference type="GO" id="GO:0030515">
    <property type="term" value="F:snoRNA binding"/>
    <property type="evidence" value="ECO:0007669"/>
    <property type="project" value="TreeGrafter"/>
</dbReference>
<dbReference type="PANTHER" id="PTHR22734:SF2">
    <property type="entry name" value="U3 SMALL NUCLEOLAR RIBONUCLEOPROTEIN PROTEIN IMP4"/>
    <property type="match status" value="1"/>
</dbReference>
<dbReference type="SMART" id="SM00879">
    <property type="entry name" value="Brix"/>
    <property type="match status" value="1"/>
</dbReference>
<feature type="domain" description="Brix" evidence="2">
    <location>
        <begin position="82"/>
        <end position="265"/>
    </location>
</feature>
<dbReference type="EMBL" id="CAJMWX010001053">
    <property type="protein sequence ID" value="CAE6463061.1"/>
    <property type="molecule type" value="Genomic_DNA"/>
</dbReference>
<dbReference type="Pfam" id="PF04427">
    <property type="entry name" value="Brix"/>
    <property type="match status" value="1"/>
</dbReference>
<protein>
    <recommendedName>
        <fullName evidence="1">U3 small nucleolar ribonucleoprotein protein IMP4</fullName>
    </recommendedName>
</protein>
<dbReference type="GO" id="GO:0005654">
    <property type="term" value="C:nucleoplasm"/>
    <property type="evidence" value="ECO:0007669"/>
    <property type="project" value="UniProtKB-ARBA"/>
</dbReference>
<evidence type="ECO:0000259" key="2">
    <source>
        <dbReference type="PROSITE" id="PS50833"/>
    </source>
</evidence>
<dbReference type="InterPro" id="IPR044281">
    <property type="entry name" value="IMP4/RPF1"/>
</dbReference>
<evidence type="ECO:0000256" key="1">
    <source>
        <dbReference type="ARBA" id="ARBA00040513"/>
    </source>
</evidence>
<dbReference type="GO" id="GO:0042274">
    <property type="term" value="P:ribosomal small subunit biogenesis"/>
    <property type="evidence" value="ECO:0007669"/>
    <property type="project" value="UniProtKB-ARBA"/>
</dbReference>
<dbReference type="GO" id="GO:0006364">
    <property type="term" value="P:rRNA processing"/>
    <property type="evidence" value="ECO:0007669"/>
    <property type="project" value="InterPro"/>
</dbReference>
<evidence type="ECO:0000313" key="3">
    <source>
        <dbReference type="EMBL" id="CAE6463061.1"/>
    </source>
</evidence>